<protein>
    <submittedName>
        <fullName evidence="1">Uncharacterized protein</fullName>
    </submittedName>
</protein>
<dbReference type="EMBL" id="CP102846">
    <property type="protein sequence ID" value="UVF22465.1"/>
    <property type="molecule type" value="Genomic_DNA"/>
</dbReference>
<dbReference type="Proteomes" id="UP001017257">
    <property type="component" value="Plasmid pR24_1"/>
</dbReference>
<reference evidence="1" key="1">
    <citation type="submission" date="2022-08" db="EMBL/GenBank/DDBJ databases">
        <title>Microvirga terrae sp. nov., isolated from soil.</title>
        <authorList>
            <person name="Kim K.H."/>
            <person name="Seo Y.L."/>
            <person name="Kim J.M."/>
            <person name="Lee J.K."/>
            <person name="Han D.M."/>
            <person name="Jeon C.O."/>
        </authorList>
    </citation>
    <scope>NUCLEOTIDE SEQUENCE</scope>
    <source>
        <strain evidence="1">R24</strain>
        <plasmid evidence="1">pR24_1</plasmid>
    </source>
</reference>
<geneLocation type="plasmid" evidence="1 2">
    <name>pR24_1</name>
</geneLocation>
<evidence type="ECO:0000313" key="1">
    <source>
        <dbReference type="EMBL" id="UVF22465.1"/>
    </source>
</evidence>
<keyword evidence="2" id="KW-1185">Reference proteome</keyword>
<accession>A0ABY5RYZ0</accession>
<dbReference type="RefSeq" id="WP_259060991.1">
    <property type="nucleotide sequence ID" value="NZ_CP102846.1"/>
</dbReference>
<organism evidence="1 2">
    <name type="scientific">Microvirga terrae</name>
    <dbReference type="NCBI Taxonomy" id="2740529"/>
    <lineage>
        <taxon>Bacteria</taxon>
        <taxon>Pseudomonadati</taxon>
        <taxon>Pseudomonadota</taxon>
        <taxon>Alphaproteobacteria</taxon>
        <taxon>Hyphomicrobiales</taxon>
        <taxon>Methylobacteriaceae</taxon>
        <taxon>Microvirga</taxon>
    </lineage>
</organism>
<sequence>MLMAENQFTNTIEEKLALISPTVKAIEFGGELPYLRELQTLLRQHLASLVALFERDPGLDAATADLYAAAAAVVNDTARASQPLARKRRLLKEAQVRFQERIATARPNGRRACAAWRQKELFLAA</sequence>
<name>A0ABY5RYZ0_9HYPH</name>
<proteinExistence type="predicted"/>
<evidence type="ECO:0000313" key="2">
    <source>
        <dbReference type="Proteomes" id="UP001017257"/>
    </source>
</evidence>
<keyword evidence="1" id="KW-0614">Plasmid</keyword>
<gene>
    <name evidence="1" type="ORF">HPT29_025260</name>
</gene>